<dbReference type="AlphaFoldDB" id="A0A2H0RMH3"/>
<dbReference type="GO" id="GO:0003676">
    <property type="term" value="F:nucleic acid binding"/>
    <property type="evidence" value="ECO:0007669"/>
    <property type="project" value="InterPro"/>
</dbReference>
<comment type="caution">
    <text evidence="1">The sequence shown here is derived from an EMBL/GenBank/DDBJ whole genome shotgun (WGS) entry which is preliminary data.</text>
</comment>
<evidence type="ECO:0000313" key="2">
    <source>
        <dbReference type="Proteomes" id="UP000230084"/>
    </source>
</evidence>
<sequence>MKAFSNNIVYVDTEFTDLNPYTGEILSVGMVKPNGEEFYVEIAYEGEIHPWVRTNILPTLTGENISRDEAKKKIADFLGAGKPHMVAFVPQYDMVYMVKLFGTESLPFHWMPIDFASMLFGDGQDPGQMRSERRGVLMHYLGLDGNDYPEHHALSDARALKDVWAAMVQ</sequence>
<dbReference type="Gene3D" id="3.30.420.10">
    <property type="entry name" value="Ribonuclease H-like superfamily/Ribonuclease H"/>
    <property type="match status" value="1"/>
</dbReference>
<gene>
    <name evidence="1" type="ORF">COV06_02025</name>
</gene>
<dbReference type="InterPro" id="IPR036397">
    <property type="entry name" value="RNaseH_sf"/>
</dbReference>
<organism evidence="1 2">
    <name type="scientific">Candidatus Uhrbacteria bacterium CG10_big_fil_rev_8_21_14_0_10_50_16</name>
    <dbReference type="NCBI Taxonomy" id="1975039"/>
    <lineage>
        <taxon>Bacteria</taxon>
        <taxon>Candidatus Uhriibacteriota</taxon>
    </lineage>
</organism>
<dbReference type="Proteomes" id="UP000230084">
    <property type="component" value="Unassembled WGS sequence"/>
</dbReference>
<protein>
    <submittedName>
        <fullName evidence="1">Uncharacterized protein</fullName>
    </submittedName>
</protein>
<evidence type="ECO:0000313" key="1">
    <source>
        <dbReference type="EMBL" id="PIR47749.1"/>
    </source>
</evidence>
<dbReference type="InterPro" id="IPR012337">
    <property type="entry name" value="RNaseH-like_sf"/>
</dbReference>
<dbReference type="EMBL" id="PCYM01000002">
    <property type="protein sequence ID" value="PIR47749.1"/>
    <property type="molecule type" value="Genomic_DNA"/>
</dbReference>
<reference evidence="1 2" key="1">
    <citation type="submission" date="2017-09" db="EMBL/GenBank/DDBJ databases">
        <title>Depth-based differentiation of microbial function through sediment-hosted aquifers and enrichment of novel symbionts in the deep terrestrial subsurface.</title>
        <authorList>
            <person name="Probst A.J."/>
            <person name="Ladd B."/>
            <person name="Jarett J.K."/>
            <person name="Geller-Mcgrath D.E."/>
            <person name="Sieber C.M."/>
            <person name="Emerson J.B."/>
            <person name="Anantharaman K."/>
            <person name="Thomas B.C."/>
            <person name="Malmstrom R."/>
            <person name="Stieglmeier M."/>
            <person name="Klingl A."/>
            <person name="Woyke T."/>
            <person name="Ryan C.M."/>
            <person name="Banfield J.F."/>
        </authorList>
    </citation>
    <scope>NUCLEOTIDE SEQUENCE [LARGE SCALE GENOMIC DNA]</scope>
    <source>
        <strain evidence="1">CG10_big_fil_rev_8_21_14_0_10_50_16</strain>
    </source>
</reference>
<dbReference type="SUPFAM" id="SSF53098">
    <property type="entry name" value="Ribonuclease H-like"/>
    <property type="match status" value="1"/>
</dbReference>
<proteinExistence type="predicted"/>
<accession>A0A2H0RMH3</accession>
<name>A0A2H0RMH3_9BACT</name>